<feature type="signal peptide" evidence="1">
    <location>
        <begin position="1"/>
        <end position="28"/>
    </location>
</feature>
<proteinExistence type="predicted"/>
<reference evidence="3" key="1">
    <citation type="submission" date="2018-03" db="EMBL/GenBank/DDBJ databases">
        <authorList>
            <person name="Sun L."/>
            <person name="Liu H."/>
            <person name="Chen W."/>
            <person name="Huang K."/>
            <person name="Liu W."/>
            <person name="Gao X."/>
        </authorList>
    </citation>
    <scope>NUCLEOTIDE SEQUENCE [LARGE SCALE GENOMIC DNA]</scope>
    <source>
        <strain evidence="3">SH9</strain>
    </source>
</reference>
<sequence length="340" mass="36399">MFSWTRRAALAAASAAALTFAGAGGASAEVSQVRISKGFGILYLPLIVMQDQKLLEARAQKAGLGDVKIDWLTLDGGNVINDAMMTGSLDFAGIGAPGFITLWSKAKGIPSAEVVGVSGMSATSLYLNTNKPEIKSLKDITAADKIAIPGIKTSLAAVVLEMMVAKEFGRENYAKLDPMTVGLAHPEGLVALTGGKTEITCHFTSPPFQYLELKNPKIHRVANSVDYLGRITLDVTFAPKKFVDANPKMTQAFLDALDDANALIAADKKKAAEIFARSSKVKVDVHEVQEMLEDPDTQFSATPNGVMQFAEFMSLAGSIKKKPDVWSDMFIPALRDRKGS</sequence>
<feature type="chain" id="PRO_5015439135" evidence="1">
    <location>
        <begin position="29"/>
        <end position="340"/>
    </location>
</feature>
<dbReference type="AlphaFoldDB" id="A0A2T1HR72"/>
<evidence type="ECO:0000256" key="1">
    <source>
        <dbReference type="SAM" id="SignalP"/>
    </source>
</evidence>
<dbReference type="RefSeq" id="WP_106337839.1">
    <property type="nucleotide sequence ID" value="NZ_PVZS01000016.1"/>
</dbReference>
<dbReference type="EMBL" id="PVZS01000016">
    <property type="protein sequence ID" value="PSC04122.1"/>
    <property type="molecule type" value="Genomic_DNA"/>
</dbReference>
<name>A0A2T1HR72_9HYPH</name>
<dbReference type="Proteomes" id="UP000239772">
    <property type="component" value="Unassembled WGS sequence"/>
</dbReference>
<dbReference type="OrthoDB" id="6788250at2"/>
<accession>A0A2T1HR72</accession>
<gene>
    <name evidence="2" type="ORF">SLNSH_15085</name>
</gene>
<comment type="caution">
    <text evidence="2">The sequence shown here is derived from an EMBL/GenBank/DDBJ whole genome shotgun (WGS) entry which is preliminary data.</text>
</comment>
<organism evidence="2 3">
    <name type="scientific">Alsobacter soli</name>
    <dbReference type="NCBI Taxonomy" id="2109933"/>
    <lineage>
        <taxon>Bacteria</taxon>
        <taxon>Pseudomonadati</taxon>
        <taxon>Pseudomonadota</taxon>
        <taxon>Alphaproteobacteria</taxon>
        <taxon>Hyphomicrobiales</taxon>
        <taxon>Alsobacteraceae</taxon>
        <taxon>Alsobacter</taxon>
    </lineage>
</organism>
<dbReference type="Gene3D" id="3.40.190.10">
    <property type="entry name" value="Periplasmic binding protein-like II"/>
    <property type="match status" value="2"/>
</dbReference>
<dbReference type="InterPro" id="IPR006311">
    <property type="entry name" value="TAT_signal"/>
</dbReference>
<evidence type="ECO:0000313" key="3">
    <source>
        <dbReference type="Proteomes" id="UP000239772"/>
    </source>
</evidence>
<dbReference type="PANTHER" id="PTHR30024">
    <property type="entry name" value="ALIPHATIC SULFONATES-BINDING PROTEIN-RELATED"/>
    <property type="match status" value="1"/>
</dbReference>
<dbReference type="PANTHER" id="PTHR30024:SF2">
    <property type="entry name" value="ABC TRANSPORTER SUBSTRATE-BINDING PROTEIN"/>
    <property type="match status" value="1"/>
</dbReference>
<dbReference type="PROSITE" id="PS51318">
    <property type="entry name" value="TAT"/>
    <property type="match status" value="1"/>
</dbReference>
<keyword evidence="1" id="KW-0732">Signal</keyword>
<evidence type="ECO:0000313" key="2">
    <source>
        <dbReference type="EMBL" id="PSC04122.1"/>
    </source>
</evidence>
<keyword evidence="3" id="KW-1185">Reference proteome</keyword>
<dbReference type="SUPFAM" id="SSF53850">
    <property type="entry name" value="Periplasmic binding protein-like II"/>
    <property type="match status" value="1"/>
</dbReference>
<protein>
    <submittedName>
        <fullName evidence="2">Nitrate ABC transporter substrate-binding protein</fullName>
    </submittedName>
</protein>